<evidence type="ECO:0000313" key="2">
    <source>
        <dbReference type="EMBL" id="MBB5937877.1"/>
    </source>
</evidence>
<dbReference type="AlphaFoldDB" id="A0A7W9V0H9"/>
<evidence type="ECO:0000313" key="3">
    <source>
        <dbReference type="Proteomes" id="UP000588098"/>
    </source>
</evidence>
<gene>
    <name evidence="2" type="ORF">FHS42_004961</name>
</gene>
<organism evidence="2 3">
    <name type="scientific">Streptomyces zagrosensis</name>
    <dbReference type="NCBI Taxonomy" id="1042984"/>
    <lineage>
        <taxon>Bacteria</taxon>
        <taxon>Bacillati</taxon>
        <taxon>Actinomycetota</taxon>
        <taxon>Actinomycetes</taxon>
        <taxon>Kitasatosporales</taxon>
        <taxon>Streptomycetaceae</taxon>
        <taxon>Streptomyces</taxon>
    </lineage>
</organism>
<comment type="caution">
    <text evidence="2">The sequence shown here is derived from an EMBL/GenBank/DDBJ whole genome shotgun (WGS) entry which is preliminary data.</text>
</comment>
<dbReference type="EMBL" id="JACHJL010000013">
    <property type="protein sequence ID" value="MBB5937877.1"/>
    <property type="molecule type" value="Genomic_DNA"/>
</dbReference>
<protein>
    <submittedName>
        <fullName evidence="2">Uncharacterized protein</fullName>
    </submittedName>
</protein>
<evidence type="ECO:0000256" key="1">
    <source>
        <dbReference type="SAM" id="MobiDB-lite"/>
    </source>
</evidence>
<dbReference type="Proteomes" id="UP000588098">
    <property type="component" value="Unassembled WGS sequence"/>
</dbReference>
<sequence>MAASIPTIHPADVSRTRSARSPQPGVRAVPGNRRPRGAALARYQVPPPHRDYLSANAV</sequence>
<dbReference type="RefSeq" id="WP_184575160.1">
    <property type="nucleotide sequence ID" value="NZ_JACHJL010000013.1"/>
</dbReference>
<accession>A0A7W9V0H9</accession>
<proteinExistence type="predicted"/>
<reference evidence="2 3" key="1">
    <citation type="submission" date="2020-08" db="EMBL/GenBank/DDBJ databases">
        <title>Genomic Encyclopedia of Type Strains, Phase III (KMG-III): the genomes of soil and plant-associated and newly described type strains.</title>
        <authorList>
            <person name="Whitman W."/>
        </authorList>
    </citation>
    <scope>NUCLEOTIDE SEQUENCE [LARGE SCALE GENOMIC DNA]</scope>
    <source>
        <strain evidence="2 3">CECT 8305</strain>
    </source>
</reference>
<name>A0A7W9V0H9_9ACTN</name>
<feature type="region of interest" description="Disordered" evidence="1">
    <location>
        <begin position="1"/>
        <end position="58"/>
    </location>
</feature>
<keyword evidence="3" id="KW-1185">Reference proteome</keyword>